<evidence type="ECO:0000313" key="2">
    <source>
        <dbReference type="EMBL" id="RCW71602.1"/>
    </source>
</evidence>
<dbReference type="InterPro" id="IPR036366">
    <property type="entry name" value="PGBDSf"/>
</dbReference>
<keyword evidence="3" id="KW-1185">Reference proteome</keyword>
<comment type="caution">
    <text evidence="2">The sequence shown here is derived from an EMBL/GenBank/DDBJ whole genome shotgun (WGS) entry which is preliminary data.</text>
</comment>
<dbReference type="InterPro" id="IPR038765">
    <property type="entry name" value="Papain-like_cys_pep_sf"/>
</dbReference>
<dbReference type="CDD" id="cd02619">
    <property type="entry name" value="Peptidase_C1"/>
    <property type="match status" value="1"/>
</dbReference>
<gene>
    <name evidence="2" type="ORF">DES41_104422</name>
</gene>
<dbReference type="InterPro" id="IPR023346">
    <property type="entry name" value="Lysozyme-like_dom_sf"/>
</dbReference>
<evidence type="ECO:0000313" key="3">
    <source>
        <dbReference type="Proteomes" id="UP000252884"/>
    </source>
</evidence>
<sequence>MKHLLTKGDAGNDVDLLRATLATLLAADANAFPSLSAPPGSPIDDDFDAAIRRWQSGVGLIADGIVGPRCQVLLELAPTVALQPPLNVGDVCRLFPATRPANIARYLPYVEAALGAAELTDTAMVIGALGTIRAETEGFVPIAELPSKYNTPPGGAPFSLYDTRKDIGNGARGDGERYRGRGFVQLTGKANYATYGKRIGIDLVAFPDRANAPEVAAVILAQFLADKATKFRAAVAAGDLRAARRLVNGGSHGLESFSDVFKRAAAVWPPAPPRAAARKSAGKGAGKTAALAAITPVPKKPRNLHTRKDAADLRDRQFLPAAITLPDQVPTPQDVSRFLPGYTGAGLILDQGQEGACTGFGLACVVNYLRWIKAGNPAQMESVSPRMLYTLARRHDEYEGENYDGSSCRGALKGWFNNGVCLETDWPYAPDKANPARYGFADRAVQNTLGVYYRIDTKSITDMQAAIHQHWAVFVSAFTHGGWNEVRTRKQVPQDHGDLPAIPFDGRPSQDGGHAFALVGFNAVGFIVQNSWGDDWGAGGFGVISYLDWLANGMDAWVVALGVPGVVAGRLAVSHGQAGALAGTDRTKWWDQGLAYQHSVVLGNDGRVSRYLTQDEQPRKLQYQCTTLPDEWFRAQKDKTKRLVLYVHGGLNDEGAAIKRASAMGRYFVANGCYPLFLVWKTGLFETLGNILEDRRQVDRGLAGAGIGEWISEKTDLLLEKTVGRPVARPIWSEMKENADLAFAPRRGGDLLLDALQALASTWGDAFELHVVGHSAGSIALGHLIAALARRKAEGRDGGLHDRLASAHLYAPACSVPFANARYARNAHVMERLHIDVLSDRVERKDNVAAVYRKSLLYFVSNALETDLRLPILGMDRIHDTGYSGWDGTSDTGEALATWRAAAAQVALAKRTTVLDAERITTAADAAGQPIATQAPAHGSFDNDVDVIARTLQRIRGGKKLLLPVDDLRGY</sequence>
<dbReference type="GO" id="GO:0006508">
    <property type="term" value="P:proteolysis"/>
    <property type="evidence" value="ECO:0007669"/>
    <property type="project" value="InterPro"/>
</dbReference>
<dbReference type="AlphaFoldDB" id="A0A368XUH3"/>
<accession>A0A368XUH3</accession>
<dbReference type="OrthoDB" id="1491023at2"/>
<reference evidence="2 3" key="1">
    <citation type="submission" date="2018-07" db="EMBL/GenBank/DDBJ databases">
        <title>Genomic Encyclopedia of Type Strains, Phase IV (KMG-IV): sequencing the most valuable type-strain genomes for metagenomic binning, comparative biology and taxonomic classification.</title>
        <authorList>
            <person name="Goeker M."/>
        </authorList>
    </citation>
    <scope>NUCLEOTIDE SEQUENCE [LARGE SCALE GENOMIC DNA]</scope>
    <source>
        <strain evidence="2 3">DSM 21634</strain>
    </source>
</reference>
<dbReference type="Gene3D" id="1.10.101.10">
    <property type="entry name" value="PGBD-like superfamily/PGBD"/>
    <property type="match status" value="1"/>
</dbReference>
<dbReference type="SUPFAM" id="SSF54001">
    <property type="entry name" value="Cysteine proteinases"/>
    <property type="match status" value="1"/>
</dbReference>
<organism evidence="2 3">
    <name type="scientific">Pseudorhodoferax soli</name>
    <dbReference type="NCBI Taxonomy" id="545864"/>
    <lineage>
        <taxon>Bacteria</taxon>
        <taxon>Pseudomonadati</taxon>
        <taxon>Pseudomonadota</taxon>
        <taxon>Betaproteobacteria</taxon>
        <taxon>Burkholderiales</taxon>
        <taxon>Comamonadaceae</taxon>
    </lineage>
</organism>
<dbReference type="Gene3D" id="3.90.70.10">
    <property type="entry name" value="Cysteine proteinases"/>
    <property type="match status" value="1"/>
</dbReference>
<dbReference type="InterPro" id="IPR000668">
    <property type="entry name" value="Peptidase_C1A_C"/>
</dbReference>
<dbReference type="SUPFAM" id="SSF53955">
    <property type="entry name" value="Lysozyme-like"/>
    <property type="match status" value="1"/>
</dbReference>
<dbReference type="GO" id="GO:0008234">
    <property type="term" value="F:cysteine-type peptidase activity"/>
    <property type="evidence" value="ECO:0007669"/>
    <property type="project" value="InterPro"/>
</dbReference>
<evidence type="ECO:0000259" key="1">
    <source>
        <dbReference type="Pfam" id="PF00112"/>
    </source>
</evidence>
<dbReference type="Pfam" id="PF00112">
    <property type="entry name" value="Peptidase_C1"/>
    <property type="match status" value="1"/>
</dbReference>
<dbReference type="SUPFAM" id="SSF53474">
    <property type="entry name" value="alpha/beta-Hydrolases"/>
    <property type="match status" value="1"/>
</dbReference>
<dbReference type="EMBL" id="QPJK01000004">
    <property type="protein sequence ID" value="RCW71602.1"/>
    <property type="molecule type" value="Genomic_DNA"/>
</dbReference>
<proteinExistence type="predicted"/>
<feature type="domain" description="Peptidase C1A papain C-terminal" evidence="1">
    <location>
        <begin position="348"/>
        <end position="544"/>
    </location>
</feature>
<name>A0A368XUH3_9BURK</name>
<dbReference type="Gene3D" id="1.10.530.10">
    <property type="match status" value="1"/>
</dbReference>
<protein>
    <submittedName>
        <fullName evidence="2">Putative chitinase</fullName>
    </submittedName>
</protein>
<dbReference type="InterPro" id="IPR029058">
    <property type="entry name" value="AB_hydrolase_fold"/>
</dbReference>
<dbReference type="RefSeq" id="WP_114468807.1">
    <property type="nucleotide sequence ID" value="NZ_QPJK01000004.1"/>
</dbReference>
<dbReference type="Proteomes" id="UP000252884">
    <property type="component" value="Unassembled WGS sequence"/>
</dbReference>